<dbReference type="Gene3D" id="3.30.460.10">
    <property type="entry name" value="Beta Polymerase, domain 2"/>
    <property type="match status" value="1"/>
</dbReference>
<dbReference type="SUPFAM" id="SSF81301">
    <property type="entry name" value="Nucleotidyltransferase"/>
    <property type="match status" value="1"/>
</dbReference>
<dbReference type="EMBL" id="PFSI01000022">
    <property type="protein sequence ID" value="PJC24696.1"/>
    <property type="molecule type" value="Genomic_DNA"/>
</dbReference>
<evidence type="ECO:0008006" key="3">
    <source>
        <dbReference type="Google" id="ProtNLM"/>
    </source>
</evidence>
<dbReference type="InterPro" id="IPR007344">
    <property type="entry name" value="GrpB/CoaE"/>
</dbReference>
<dbReference type="AlphaFoldDB" id="A0A2M8EPN5"/>
<name>A0A2M8EPN5_9BACT</name>
<accession>A0A2M8EPN5</accession>
<dbReference type="Pfam" id="PF04229">
    <property type="entry name" value="GrpB"/>
    <property type="match status" value="1"/>
</dbReference>
<sequence>MNKDQQQLIQYDSNWKVQFEEGKQLLRNIFGDSAIEIEHIGSTAVEGLAAKPIVDLAVIISDHTDADRFAVVLEQIGYRFHSKSTERHFYQKRESQCHSTYRLPTLTEVGSVSRSLAVAS</sequence>
<dbReference type="InterPro" id="IPR043519">
    <property type="entry name" value="NT_sf"/>
</dbReference>
<dbReference type="PANTHER" id="PTHR34822">
    <property type="entry name" value="GRPB DOMAIN PROTEIN (AFU_ORTHOLOGUE AFUA_1G01530)"/>
    <property type="match status" value="1"/>
</dbReference>
<gene>
    <name evidence="1" type="ORF">CO057_01375</name>
</gene>
<evidence type="ECO:0000313" key="2">
    <source>
        <dbReference type="Proteomes" id="UP000230251"/>
    </source>
</evidence>
<organism evidence="1 2">
    <name type="scientific">Candidatus Uhrbacteria bacterium CG_4_9_14_0_2_um_filter_41_50</name>
    <dbReference type="NCBI Taxonomy" id="1975031"/>
    <lineage>
        <taxon>Bacteria</taxon>
        <taxon>Candidatus Uhriibacteriota</taxon>
    </lineage>
</organism>
<dbReference type="PANTHER" id="PTHR34822:SF1">
    <property type="entry name" value="GRPB FAMILY PROTEIN"/>
    <property type="match status" value="1"/>
</dbReference>
<proteinExistence type="predicted"/>
<protein>
    <recommendedName>
        <fullName evidence="3">GrpB family protein</fullName>
    </recommendedName>
</protein>
<reference evidence="2" key="1">
    <citation type="submission" date="2017-09" db="EMBL/GenBank/DDBJ databases">
        <title>Depth-based differentiation of microbial function through sediment-hosted aquifers and enrichment of novel symbionts in the deep terrestrial subsurface.</title>
        <authorList>
            <person name="Probst A.J."/>
            <person name="Ladd B."/>
            <person name="Jarett J.K."/>
            <person name="Geller-Mcgrath D.E."/>
            <person name="Sieber C.M.K."/>
            <person name="Emerson J.B."/>
            <person name="Anantharaman K."/>
            <person name="Thomas B.C."/>
            <person name="Malmstrom R."/>
            <person name="Stieglmeier M."/>
            <person name="Klingl A."/>
            <person name="Woyke T."/>
            <person name="Ryan C.M."/>
            <person name="Banfield J.F."/>
        </authorList>
    </citation>
    <scope>NUCLEOTIDE SEQUENCE [LARGE SCALE GENOMIC DNA]</scope>
</reference>
<evidence type="ECO:0000313" key="1">
    <source>
        <dbReference type="EMBL" id="PJC24696.1"/>
    </source>
</evidence>
<dbReference type="Proteomes" id="UP000230251">
    <property type="component" value="Unassembled WGS sequence"/>
</dbReference>
<comment type="caution">
    <text evidence="1">The sequence shown here is derived from an EMBL/GenBank/DDBJ whole genome shotgun (WGS) entry which is preliminary data.</text>
</comment>